<dbReference type="PANTHER" id="PTHR11360">
    <property type="entry name" value="MONOCARBOXYLATE TRANSPORTER"/>
    <property type="match status" value="1"/>
</dbReference>
<organism evidence="5 6">
    <name type="scientific">Mortierella hygrophila</name>
    <dbReference type="NCBI Taxonomy" id="979708"/>
    <lineage>
        <taxon>Eukaryota</taxon>
        <taxon>Fungi</taxon>
        <taxon>Fungi incertae sedis</taxon>
        <taxon>Mucoromycota</taxon>
        <taxon>Mortierellomycotina</taxon>
        <taxon>Mortierellomycetes</taxon>
        <taxon>Mortierellales</taxon>
        <taxon>Mortierellaceae</taxon>
        <taxon>Mortierella</taxon>
    </lineage>
</organism>
<sequence>MEIFGPPTGAKELSWVGSLSCACIFVAAPAIVVLITNFGTTTVLASGVLCVTTGFVAASFATTYWHLYITVGFLYGFGGCLLYFTCINVLARYFNKRRGVVVGVAISGSGIGSSVMAPLLHLMLYRLGFPWTMRIMGGCMFVSLSAAACFVRPYRPSRLGVGLPVGRSRSSARIASTTEDEEAVAGAGRVDVGGDRMDEKVDTDRRLVLASELSSPQSPLPTPTLTTASPAGPSLDFSLFKNLHYTLIFISTNLFALVYLVPILLTPTYATSVVGLPPSKGALMITIVSSVGIFSRIVIGHLADRYGTLNATILCLLLSGLSSLLIWLHASHSFAVLGTFMFFYGCFGGATIMLFPVAASKAVDGRQVPSALGFVFFAHTVGYLLGTPLVQFIIVESRGSFEGAIVFVGVVNLICAGVVLVARVHVSCTLFAAY</sequence>
<feature type="transmembrane region" description="Helical" evidence="3">
    <location>
        <begin position="371"/>
        <end position="395"/>
    </location>
</feature>
<evidence type="ECO:0000313" key="5">
    <source>
        <dbReference type="EMBL" id="KAF9537984.1"/>
    </source>
</evidence>
<dbReference type="Pfam" id="PF07690">
    <property type="entry name" value="MFS_1"/>
    <property type="match status" value="1"/>
</dbReference>
<evidence type="ECO:0000256" key="2">
    <source>
        <dbReference type="ARBA" id="ARBA00006727"/>
    </source>
</evidence>
<protein>
    <recommendedName>
        <fullName evidence="4">Major facilitator superfamily (MFS) profile domain-containing protein</fullName>
    </recommendedName>
</protein>
<comment type="subcellular location">
    <subcellularLocation>
        <location evidence="1">Membrane</location>
        <topology evidence="1">Multi-pass membrane protein</topology>
    </subcellularLocation>
</comment>
<dbReference type="AlphaFoldDB" id="A0A9P6JYQ3"/>
<dbReference type="InterPro" id="IPR036259">
    <property type="entry name" value="MFS_trans_sf"/>
</dbReference>
<feature type="transmembrane region" description="Helical" evidence="3">
    <location>
        <begin position="131"/>
        <end position="151"/>
    </location>
</feature>
<dbReference type="SUPFAM" id="SSF103473">
    <property type="entry name" value="MFS general substrate transporter"/>
    <property type="match status" value="1"/>
</dbReference>
<dbReference type="PROSITE" id="PS50850">
    <property type="entry name" value="MFS"/>
    <property type="match status" value="1"/>
</dbReference>
<gene>
    <name evidence="5" type="ORF">EC957_007394</name>
</gene>
<dbReference type="InterPro" id="IPR011701">
    <property type="entry name" value="MFS"/>
</dbReference>
<keyword evidence="3" id="KW-0472">Membrane</keyword>
<comment type="similarity">
    <text evidence="2">Belongs to the major facilitator superfamily. Monocarboxylate porter (TC 2.A.1.13) family.</text>
</comment>
<dbReference type="EMBL" id="JAAAXW010000343">
    <property type="protein sequence ID" value="KAF9537984.1"/>
    <property type="molecule type" value="Genomic_DNA"/>
</dbReference>
<feature type="transmembrane region" description="Helical" evidence="3">
    <location>
        <begin position="100"/>
        <end position="125"/>
    </location>
</feature>
<feature type="transmembrane region" description="Helical" evidence="3">
    <location>
        <begin position="311"/>
        <end position="328"/>
    </location>
</feature>
<evidence type="ECO:0000256" key="1">
    <source>
        <dbReference type="ARBA" id="ARBA00004141"/>
    </source>
</evidence>
<reference evidence="5" key="1">
    <citation type="journal article" date="2020" name="Fungal Divers.">
        <title>Resolving the Mortierellaceae phylogeny through synthesis of multi-gene phylogenetics and phylogenomics.</title>
        <authorList>
            <person name="Vandepol N."/>
            <person name="Liber J."/>
            <person name="Desiro A."/>
            <person name="Na H."/>
            <person name="Kennedy M."/>
            <person name="Barry K."/>
            <person name="Grigoriev I.V."/>
            <person name="Miller A.N."/>
            <person name="O'Donnell K."/>
            <person name="Stajich J.E."/>
            <person name="Bonito G."/>
        </authorList>
    </citation>
    <scope>NUCLEOTIDE SEQUENCE</scope>
    <source>
        <strain evidence="5">NRRL 2591</strain>
    </source>
</reference>
<feature type="transmembrane region" description="Helical" evidence="3">
    <location>
        <begin position="67"/>
        <end position="91"/>
    </location>
</feature>
<evidence type="ECO:0000256" key="3">
    <source>
        <dbReference type="SAM" id="Phobius"/>
    </source>
</evidence>
<dbReference type="Gene3D" id="1.20.1250.20">
    <property type="entry name" value="MFS general substrate transporter like domains"/>
    <property type="match status" value="2"/>
</dbReference>
<feature type="transmembrane region" description="Helical" evidence="3">
    <location>
        <begin position="281"/>
        <end position="299"/>
    </location>
</feature>
<keyword evidence="3" id="KW-1133">Transmembrane helix</keyword>
<evidence type="ECO:0000259" key="4">
    <source>
        <dbReference type="PROSITE" id="PS50850"/>
    </source>
</evidence>
<comment type="caution">
    <text evidence="5">The sequence shown here is derived from an EMBL/GenBank/DDBJ whole genome shotgun (WGS) entry which is preliminary data.</text>
</comment>
<name>A0A9P6JYQ3_9FUNG</name>
<feature type="transmembrane region" description="Helical" evidence="3">
    <location>
        <begin position="334"/>
        <end position="359"/>
    </location>
</feature>
<proteinExistence type="inferred from homology"/>
<dbReference type="InterPro" id="IPR020846">
    <property type="entry name" value="MFS_dom"/>
</dbReference>
<feature type="transmembrane region" description="Helical" evidence="3">
    <location>
        <begin position="401"/>
        <end position="422"/>
    </location>
</feature>
<keyword evidence="3" id="KW-0812">Transmembrane</keyword>
<dbReference type="InterPro" id="IPR050327">
    <property type="entry name" value="Proton-linked_MCT"/>
</dbReference>
<keyword evidence="6" id="KW-1185">Reference proteome</keyword>
<evidence type="ECO:0000313" key="6">
    <source>
        <dbReference type="Proteomes" id="UP000723463"/>
    </source>
</evidence>
<feature type="transmembrane region" description="Helical" evidence="3">
    <location>
        <begin position="15"/>
        <end position="35"/>
    </location>
</feature>
<accession>A0A9P6JYQ3</accession>
<dbReference type="Proteomes" id="UP000723463">
    <property type="component" value="Unassembled WGS sequence"/>
</dbReference>
<feature type="domain" description="Major facilitator superfamily (MFS) profile" evidence="4">
    <location>
        <begin position="1"/>
        <end position="427"/>
    </location>
</feature>
<dbReference type="PANTHER" id="PTHR11360:SF284">
    <property type="entry name" value="EG:103B4.3 PROTEIN-RELATED"/>
    <property type="match status" value="1"/>
</dbReference>
<feature type="transmembrane region" description="Helical" evidence="3">
    <location>
        <begin position="243"/>
        <end position="261"/>
    </location>
</feature>
<dbReference type="GO" id="GO:0016020">
    <property type="term" value="C:membrane"/>
    <property type="evidence" value="ECO:0007669"/>
    <property type="project" value="UniProtKB-SubCell"/>
</dbReference>
<dbReference type="GO" id="GO:0022857">
    <property type="term" value="F:transmembrane transporter activity"/>
    <property type="evidence" value="ECO:0007669"/>
    <property type="project" value="InterPro"/>
</dbReference>
<feature type="transmembrane region" description="Helical" evidence="3">
    <location>
        <begin position="42"/>
        <end position="61"/>
    </location>
</feature>